<comment type="caution">
    <text evidence="2">The sequence shown here is derived from an EMBL/GenBank/DDBJ whole genome shotgun (WGS) entry which is preliminary data.</text>
</comment>
<dbReference type="InterPro" id="IPR002871">
    <property type="entry name" value="NIF_FeS_clus_asmbl_NifU_N"/>
</dbReference>
<feature type="domain" description="NIF system FeS cluster assembly NifU N-terminal" evidence="1">
    <location>
        <begin position="2"/>
        <end position="60"/>
    </location>
</feature>
<keyword evidence="3" id="KW-1185">Reference proteome</keyword>
<proteinExistence type="predicted"/>
<dbReference type="GO" id="GO:0051536">
    <property type="term" value="F:iron-sulfur cluster binding"/>
    <property type="evidence" value="ECO:0007669"/>
    <property type="project" value="InterPro"/>
</dbReference>
<protein>
    <submittedName>
        <fullName evidence="2">Iron-sulfur cluster assembly scaffold protein</fullName>
    </submittedName>
</protein>
<gene>
    <name evidence="2" type="ORF">FYK55_28765</name>
</gene>
<dbReference type="Pfam" id="PF01592">
    <property type="entry name" value="NifU_N"/>
    <property type="match status" value="1"/>
</dbReference>
<evidence type="ECO:0000313" key="2">
    <source>
        <dbReference type="EMBL" id="KAA5532091.1"/>
    </source>
</evidence>
<dbReference type="Proteomes" id="UP000324479">
    <property type="component" value="Unassembled WGS sequence"/>
</dbReference>
<sequence>MGNGCVISQAAASMLCQQVDGMSLEKARLLAPKDMLDLLGCPISPLRQQCALLGLEALRALLRQESD</sequence>
<dbReference type="SUPFAM" id="SSF82649">
    <property type="entry name" value="SufE/NifU"/>
    <property type="match status" value="1"/>
</dbReference>
<dbReference type="GO" id="GO:0005506">
    <property type="term" value="F:iron ion binding"/>
    <property type="evidence" value="ECO:0007669"/>
    <property type="project" value="InterPro"/>
</dbReference>
<accession>A0A5M6CAS3</accession>
<organism evidence="2 3">
    <name type="scientific">Roseiconus nitratireducens</name>
    <dbReference type="NCBI Taxonomy" id="2605748"/>
    <lineage>
        <taxon>Bacteria</taxon>
        <taxon>Pseudomonadati</taxon>
        <taxon>Planctomycetota</taxon>
        <taxon>Planctomycetia</taxon>
        <taxon>Pirellulales</taxon>
        <taxon>Pirellulaceae</taxon>
        <taxon>Roseiconus</taxon>
    </lineage>
</organism>
<dbReference type="AlphaFoldDB" id="A0A5M6CAS3"/>
<dbReference type="CDD" id="cd06664">
    <property type="entry name" value="IscU_like"/>
    <property type="match status" value="1"/>
</dbReference>
<evidence type="ECO:0000313" key="3">
    <source>
        <dbReference type="Proteomes" id="UP000324479"/>
    </source>
</evidence>
<reference evidence="2 3" key="1">
    <citation type="submission" date="2019-08" db="EMBL/GenBank/DDBJ databases">
        <authorList>
            <person name="Dhanesh K."/>
            <person name="Kumar G."/>
            <person name="Sasikala C."/>
            <person name="Venkata Ramana C."/>
        </authorList>
    </citation>
    <scope>NUCLEOTIDE SEQUENCE [LARGE SCALE GENOMIC DNA]</scope>
    <source>
        <strain evidence="2 3">JC645</strain>
    </source>
</reference>
<dbReference type="GO" id="GO:0016226">
    <property type="term" value="P:iron-sulfur cluster assembly"/>
    <property type="evidence" value="ECO:0007669"/>
    <property type="project" value="InterPro"/>
</dbReference>
<dbReference type="EMBL" id="VWOX01000097">
    <property type="protein sequence ID" value="KAA5532091.1"/>
    <property type="molecule type" value="Genomic_DNA"/>
</dbReference>
<evidence type="ECO:0000259" key="1">
    <source>
        <dbReference type="Pfam" id="PF01592"/>
    </source>
</evidence>
<dbReference type="Gene3D" id="3.90.1010.10">
    <property type="match status" value="1"/>
</dbReference>
<name>A0A5M6CAS3_9BACT</name>